<dbReference type="InterPro" id="IPR029068">
    <property type="entry name" value="Glyas_Bleomycin-R_OHBP_Dase"/>
</dbReference>
<dbReference type="Proteomes" id="UP001156666">
    <property type="component" value="Unassembled WGS sequence"/>
</dbReference>
<proteinExistence type="predicted"/>
<gene>
    <name evidence="3" type="ORF">GCM10007940_41380</name>
</gene>
<keyword evidence="1" id="KW-0732">Signal</keyword>
<feature type="signal peptide" evidence="1">
    <location>
        <begin position="1"/>
        <end position="23"/>
    </location>
</feature>
<name>A0AA37SSX2_9BACT</name>
<evidence type="ECO:0000313" key="3">
    <source>
        <dbReference type="EMBL" id="GLR19522.1"/>
    </source>
</evidence>
<dbReference type="SUPFAM" id="SSF54593">
    <property type="entry name" value="Glyoxalase/Bleomycin resistance protein/Dihydroxybiphenyl dioxygenase"/>
    <property type="match status" value="1"/>
</dbReference>
<evidence type="ECO:0000256" key="1">
    <source>
        <dbReference type="SAM" id="SignalP"/>
    </source>
</evidence>
<dbReference type="Pfam" id="PF00903">
    <property type="entry name" value="Glyoxalase"/>
    <property type="match status" value="1"/>
</dbReference>
<accession>A0AA37SSX2</accession>
<dbReference type="Gene3D" id="3.10.180.10">
    <property type="entry name" value="2,3-Dihydroxybiphenyl 1,2-Dioxygenase, domain 1"/>
    <property type="match status" value="1"/>
</dbReference>
<dbReference type="InterPro" id="IPR004360">
    <property type="entry name" value="Glyas_Fos-R_dOase_dom"/>
</dbReference>
<reference evidence="3" key="1">
    <citation type="journal article" date="2014" name="Int. J. Syst. Evol. Microbiol.">
        <title>Complete genome sequence of Corynebacterium casei LMG S-19264T (=DSM 44701T), isolated from a smear-ripened cheese.</title>
        <authorList>
            <consortium name="US DOE Joint Genome Institute (JGI-PGF)"/>
            <person name="Walter F."/>
            <person name="Albersmeier A."/>
            <person name="Kalinowski J."/>
            <person name="Ruckert C."/>
        </authorList>
    </citation>
    <scope>NUCLEOTIDE SEQUENCE</scope>
    <source>
        <strain evidence="3">NBRC 108769</strain>
    </source>
</reference>
<reference evidence="3" key="2">
    <citation type="submission" date="2023-01" db="EMBL/GenBank/DDBJ databases">
        <title>Draft genome sequence of Portibacter lacus strain NBRC 108769.</title>
        <authorList>
            <person name="Sun Q."/>
            <person name="Mori K."/>
        </authorList>
    </citation>
    <scope>NUCLEOTIDE SEQUENCE</scope>
    <source>
        <strain evidence="3">NBRC 108769</strain>
    </source>
</reference>
<dbReference type="EMBL" id="BSOH01000027">
    <property type="protein sequence ID" value="GLR19522.1"/>
    <property type="molecule type" value="Genomic_DNA"/>
</dbReference>
<dbReference type="CDD" id="cd07247">
    <property type="entry name" value="SgaA_N_like"/>
    <property type="match status" value="1"/>
</dbReference>
<dbReference type="PANTHER" id="PTHR33993">
    <property type="entry name" value="GLYOXALASE-RELATED"/>
    <property type="match status" value="1"/>
</dbReference>
<dbReference type="InterPro" id="IPR052164">
    <property type="entry name" value="Anthracycline_SecMetBiosynth"/>
</dbReference>
<dbReference type="PANTHER" id="PTHR33993:SF2">
    <property type="entry name" value="VOC DOMAIN-CONTAINING PROTEIN"/>
    <property type="match status" value="1"/>
</dbReference>
<feature type="domain" description="Glyoxalase/fosfomycin resistance/dioxygenase" evidence="2">
    <location>
        <begin position="43"/>
        <end position="151"/>
    </location>
</feature>
<protein>
    <recommendedName>
        <fullName evidence="2">Glyoxalase/fosfomycin resistance/dioxygenase domain-containing protein</fullName>
    </recommendedName>
</protein>
<dbReference type="AlphaFoldDB" id="A0AA37SSX2"/>
<dbReference type="RefSeq" id="WP_235291781.1">
    <property type="nucleotide sequence ID" value="NZ_BSOH01000027.1"/>
</dbReference>
<feature type="chain" id="PRO_5041465273" description="Glyoxalase/fosfomycin resistance/dioxygenase domain-containing protein" evidence="1">
    <location>
        <begin position="24"/>
        <end position="157"/>
    </location>
</feature>
<organism evidence="3 4">
    <name type="scientific">Portibacter lacus</name>
    <dbReference type="NCBI Taxonomy" id="1099794"/>
    <lineage>
        <taxon>Bacteria</taxon>
        <taxon>Pseudomonadati</taxon>
        <taxon>Bacteroidota</taxon>
        <taxon>Saprospiria</taxon>
        <taxon>Saprospirales</taxon>
        <taxon>Haliscomenobacteraceae</taxon>
        <taxon>Portibacter</taxon>
    </lineage>
</organism>
<evidence type="ECO:0000313" key="4">
    <source>
        <dbReference type="Proteomes" id="UP001156666"/>
    </source>
</evidence>
<comment type="caution">
    <text evidence="3">The sequence shown here is derived from an EMBL/GenBank/DDBJ whole genome shotgun (WGS) entry which is preliminary data.</text>
</comment>
<keyword evidence="4" id="KW-1185">Reference proteome</keyword>
<evidence type="ECO:0000259" key="2">
    <source>
        <dbReference type="Pfam" id="PF00903"/>
    </source>
</evidence>
<sequence>MLNLKLPIWMVFALGLCHFVAQQTTNNNISLNSTNNTSMISIFEIPATDFKRATTFYKAILNIDIQEMDMQGSQMGLFPSDGQSASGVIIKGEGYAPSQEGVLIYLNGGNDLQVILDKIEANGGEIVLPKTIIDEENGYFAFFLDSEGNKIGLHSMK</sequence>